<gene>
    <name evidence="2" type="ORF">VNI00_011012</name>
</gene>
<accession>A0AAW0CC30</accession>
<dbReference type="EMBL" id="JAYKXP010000046">
    <property type="protein sequence ID" value="KAK7037520.1"/>
    <property type="molecule type" value="Genomic_DNA"/>
</dbReference>
<evidence type="ECO:0000256" key="1">
    <source>
        <dbReference type="SAM" id="SignalP"/>
    </source>
</evidence>
<feature type="signal peptide" evidence="1">
    <location>
        <begin position="1"/>
        <end position="20"/>
    </location>
</feature>
<comment type="caution">
    <text evidence="2">The sequence shown here is derived from an EMBL/GenBank/DDBJ whole genome shotgun (WGS) entry which is preliminary data.</text>
</comment>
<feature type="chain" id="PRO_5043776856" description="Glycoside hydrolase family 43 protein" evidence="1">
    <location>
        <begin position="21"/>
        <end position="901"/>
    </location>
</feature>
<proteinExistence type="predicted"/>
<dbReference type="Proteomes" id="UP001383192">
    <property type="component" value="Unassembled WGS sequence"/>
</dbReference>
<reference evidence="2 3" key="1">
    <citation type="submission" date="2024-01" db="EMBL/GenBank/DDBJ databases">
        <title>A draft genome for a cacao thread blight-causing isolate of Paramarasmius palmivorus.</title>
        <authorList>
            <person name="Baruah I.K."/>
            <person name="Bukari Y."/>
            <person name="Amoako-Attah I."/>
            <person name="Meinhardt L.W."/>
            <person name="Bailey B.A."/>
            <person name="Cohen S.P."/>
        </authorList>
    </citation>
    <scope>NUCLEOTIDE SEQUENCE [LARGE SCALE GENOMIC DNA]</scope>
    <source>
        <strain evidence="2 3">GH-12</strain>
    </source>
</reference>
<evidence type="ECO:0000313" key="3">
    <source>
        <dbReference type="Proteomes" id="UP001383192"/>
    </source>
</evidence>
<dbReference type="Pfam" id="PF18951">
    <property type="entry name" value="DUF5695"/>
    <property type="match status" value="1"/>
</dbReference>
<evidence type="ECO:0000313" key="2">
    <source>
        <dbReference type="EMBL" id="KAK7037520.1"/>
    </source>
</evidence>
<organism evidence="2 3">
    <name type="scientific">Paramarasmius palmivorus</name>
    <dbReference type="NCBI Taxonomy" id="297713"/>
    <lineage>
        <taxon>Eukaryota</taxon>
        <taxon>Fungi</taxon>
        <taxon>Dikarya</taxon>
        <taxon>Basidiomycota</taxon>
        <taxon>Agaricomycotina</taxon>
        <taxon>Agaricomycetes</taxon>
        <taxon>Agaricomycetidae</taxon>
        <taxon>Agaricales</taxon>
        <taxon>Marasmiineae</taxon>
        <taxon>Marasmiaceae</taxon>
        <taxon>Paramarasmius</taxon>
    </lineage>
</organism>
<protein>
    <recommendedName>
        <fullName evidence="4">Glycoside hydrolase family 43 protein</fullName>
    </recommendedName>
</protein>
<evidence type="ECO:0008006" key="4">
    <source>
        <dbReference type="Google" id="ProtNLM"/>
    </source>
</evidence>
<name>A0AAW0CC30_9AGAR</name>
<dbReference type="InterPro" id="IPR043750">
    <property type="entry name" value="DUF5695"/>
</dbReference>
<keyword evidence="3" id="KW-1185">Reference proteome</keyword>
<dbReference type="AlphaFoldDB" id="A0AAW0CC30"/>
<sequence length="901" mass="97820">MRLLRLGVLPLLLSAQSTLAQLGLPNGFLTFTTPSFNVQLVGDSQTLYSLKPRTGGGPDFIPADKMTQRQNNGQYHLGDITFRARKVGSSAWVSGDSAATRRAVTAGSASGNTLASANLGPTLPSSSLLNITRRWVVDGDQFELLFDVTNSQTTAVEIGALGAPLEFNNIFSDRDAAATNTLCSLFDPYIGQDAGYVQVTPLLGTLPPLVVLPVGKSPLEGWRFLPESTSGAPYYQSQTFEGLYEWQFHTLAYAQNEWSKVTPWNAPTSATLQPGQTRTYGLQFRLASSIRGIEQAIQSANRPVTVTIPGTILPTDQTGKLFLHAPSAVQSISVTPSGALSWTTNSDAKSAGWVGYDITAKTWGRARLSITYTDGSLQTVHYYVTKAATQTIADLGNFLTTSQWYTDTSDPFKRAPSVISYDREANSVVLNDPRVWISGLEDEGGAGSWLAALMKQFAQPNAAEVTKLQQFISQTLSKTIQNSDGTVKKSIFFYEPSRAPGYSYPSNVNWGNWWSWNQAAAFATDRAYDYAHVIAGYWAMYRVARNYPSLVTTQDWQYYLNQAVLTINGMTNGRVGYVNVGLMGETVIRLLLDDLKREGRTSDATSVESKMRTRWQTWSRQRYPFGSEMAWDSTGQEGVYAWSKYFNDATTANNTLNSILAYQPTIPHWGYNGNARRYWDNIYGGKLQRIERQIHHYGSGLNALPLISAFTSAPTDYYLLRVGFGGLSGPLSNIDQSGFAAASFHSFADTLKWDGYSGDYGPNFSGHTMGMGTFIINHPDFGWQAFGGNVVSTSPAVQVQIRDSVRRRVFIAPIGALLTLDAGSFSTVSYNPSAKTVDVTISAVPEGVSGAASAPNGRLVITQTASVGGVGVLKPTSNLSQDAGAYTIPLSGGVGKVTLSA</sequence>
<keyword evidence="1" id="KW-0732">Signal</keyword>